<protein>
    <submittedName>
        <fullName evidence="2">Thiol-disulfide oxidoreductase DCC family protein</fullName>
    </submittedName>
</protein>
<dbReference type="InterPro" id="IPR007263">
    <property type="entry name" value="DCC1-like"/>
</dbReference>
<dbReference type="GO" id="GO:0015035">
    <property type="term" value="F:protein-disulfide reductase activity"/>
    <property type="evidence" value="ECO:0007669"/>
    <property type="project" value="InterPro"/>
</dbReference>
<dbReference type="PANTHER" id="PTHR33639:SF2">
    <property type="entry name" value="DUF393 DOMAIN-CONTAINING PROTEIN"/>
    <property type="match status" value="1"/>
</dbReference>
<name>A0A5N1J6X5_9BACT</name>
<accession>A0A5N1J6X5</accession>
<dbReference type="RefSeq" id="WP_150902016.1">
    <property type="nucleotide sequence ID" value="NZ_VTWT01000001.1"/>
</dbReference>
<gene>
    <name evidence="2" type="ORF">F0P94_01975</name>
</gene>
<evidence type="ECO:0000313" key="2">
    <source>
        <dbReference type="EMBL" id="KAA9345873.1"/>
    </source>
</evidence>
<sequence>MPDNQAIIFFDGVCNLCNGFVQFVIRYDKGGYFRFASLQSEEARPYLTGNGIDPSELGTVVLYENGKCYTRSTAALRIFRRLSGAWSLLFAGIIIPSFLRDVVYNFVAHNRYRWFGQKESCMLPTPELRSRFL</sequence>
<keyword evidence="3" id="KW-1185">Reference proteome</keyword>
<dbReference type="PANTHER" id="PTHR33639">
    <property type="entry name" value="THIOL-DISULFIDE OXIDOREDUCTASE DCC"/>
    <property type="match status" value="1"/>
</dbReference>
<organism evidence="2 3">
    <name type="scientific">Adhaeribacter soli</name>
    <dbReference type="NCBI Taxonomy" id="2607655"/>
    <lineage>
        <taxon>Bacteria</taxon>
        <taxon>Pseudomonadati</taxon>
        <taxon>Bacteroidota</taxon>
        <taxon>Cytophagia</taxon>
        <taxon>Cytophagales</taxon>
        <taxon>Hymenobacteraceae</taxon>
        <taxon>Adhaeribacter</taxon>
    </lineage>
</organism>
<comment type="caution">
    <text evidence="2">The sequence shown here is derived from an EMBL/GenBank/DDBJ whole genome shotgun (WGS) entry which is preliminary data.</text>
</comment>
<feature type="transmembrane region" description="Helical" evidence="1">
    <location>
        <begin position="78"/>
        <end position="99"/>
    </location>
</feature>
<reference evidence="2 3" key="1">
    <citation type="submission" date="2019-09" db="EMBL/GenBank/DDBJ databases">
        <title>Genome sequence of Adhaeribacter sp. M2.</title>
        <authorList>
            <person name="Srinivasan S."/>
        </authorList>
    </citation>
    <scope>NUCLEOTIDE SEQUENCE [LARGE SCALE GENOMIC DNA]</scope>
    <source>
        <strain evidence="2 3">M2</strain>
    </source>
</reference>
<dbReference type="EMBL" id="VTWT01000001">
    <property type="protein sequence ID" value="KAA9345873.1"/>
    <property type="molecule type" value="Genomic_DNA"/>
</dbReference>
<evidence type="ECO:0000256" key="1">
    <source>
        <dbReference type="SAM" id="Phobius"/>
    </source>
</evidence>
<keyword evidence="1" id="KW-0812">Transmembrane</keyword>
<dbReference type="AlphaFoldDB" id="A0A5N1J6X5"/>
<proteinExistence type="predicted"/>
<evidence type="ECO:0000313" key="3">
    <source>
        <dbReference type="Proteomes" id="UP000326570"/>
    </source>
</evidence>
<keyword evidence="1" id="KW-0472">Membrane</keyword>
<dbReference type="Pfam" id="PF04134">
    <property type="entry name" value="DCC1-like"/>
    <property type="match status" value="1"/>
</dbReference>
<dbReference type="InterPro" id="IPR052927">
    <property type="entry name" value="DCC_oxidoreductase"/>
</dbReference>
<dbReference type="Proteomes" id="UP000326570">
    <property type="component" value="Unassembled WGS sequence"/>
</dbReference>
<keyword evidence="1" id="KW-1133">Transmembrane helix</keyword>